<sequence length="447" mass="51497">MLPGFVYPTPLRHSVGARWVQHGRRRCDGGGARLNPPRRSRHLHRLRSADDSAPGRRPRHTPQDATLPQNDAFFSPGFDTEEVVVRRPSTPTPEQLVKPGEAEWSRQADDAHTVGFESEDLVLREPMDPTPLRTEEERRRNQPVVTLAERRRLMREWRRQREQEAARLRLQEAVREETKAQLQGAKDARVESVPLARDTLRGRETGEDYWIDLQDLVPQDGVYRGHRRPRVAALWNRVLGRTAGDEDDDGDDGGEEPGRDERAGRTVALGVDDEGAEEVAIQHLLEEMQRPAHTTVQFQELIEEMSLREGESVEDALQRSRLMQQQGELVPRAYLQRLGIDASTDDGPLTHVETSVQRRSEGNVLMLRQYVPRVAARLFELRERRRRRREREQRGRISTEMQQKVRAEIVQPYRQNWIAYIMALVGVLALLTYYFGQSSPIIELPDL</sequence>
<evidence type="ECO:0000256" key="2">
    <source>
        <dbReference type="SAM" id="Phobius"/>
    </source>
</evidence>
<keyword evidence="4" id="KW-1185">Reference proteome</keyword>
<dbReference type="AlphaFoldDB" id="A0AAV9IUL9"/>
<proteinExistence type="predicted"/>
<feature type="compositionally biased region" description="Basic and acidic residues" evidence="1">
    <location>
        <begin position="100"/>
        <end position="109"/>
    </location>
</feature>
<evidence type="ECO:0000313" key="3">
    <source>
        <dbReference type="EMBL" id="KAK4535836.1"/>
    </source>
</evidence>
<feature type="transmembrane region" description="Helical" evidence="2">
    <location>
        <begin position="417"/>
        <end position="435"/>
    </location>
</feature>
<evidence type="ECO:0000256" key="1">
    <source>
        <dbReference type="SAM" id="MobiDB-lite"/>
    </source>
</evidence>
<feature type="region of interest" description="Disordered" evidence="1">
    <location>
        <begin position="86"/>
        <end position="109"/>
    </location>
</feature>
<comment type="caution">
    <text evidence="3">The sequence shown here is derived from an EMBL/GenBank/DDBJ whole genome shotgun (WGS) entry which is preliminary data.</text>
</comment>
<feature type="compositionally biased region" description="Acidic residues" evidence="1">
    <location>
        <begin position="245"/>
        <end position="255"/>
    </location>
</feature>
<evidence type="ECO:0008006" key="5">
    <source>
        <dbReference type="Google" id="ProtNLM"/>
    </source>
</evidence>
<feature type="region of interest" description="Disordered" evidence="1">
    <location>
        <begin position="242"/>
        <end position="265"/>
    </location>
</feature>
<organism evidence="3 4">
    <name type="scientific">Cyanidium caldarium</name>
    <name type="common">Red alga</name>
    <dbReference type="NCBI Taxonomy" id="2771"/>
    <lineage>
        <taxon>Eukaryota</taxon>
        <taxon>Rhodophyta</taxon>
        <taxon>Bangiophyceae</taxon>
        <taxon>Cyanidiales</taxon>
        <taxon>Cyanidiaceae</taxon>
        <taxon>Cyanidium</taxon>
    </lineage>
</organism>
<feature type="compositionally biased region" description="Basic residues" evidence="1">
    <location>
        <begin position="36"/>
        <end position="46"/>
    </location>
</feature>
<gene>
    <name evidence="3" type="ORF">CDCA_CDCA06G1861</name>
</gene>
<accession>A0AAV9IUL9</accession>
<evidence type="ECO:0000313" key="4">
    <source>
        <dbReference type="Proteomes" id="UP001301350"/>
    </source>
</evidence>
<keyword evidence="2" id="KW-1133">Transmembrane helix</keyword>
<keyword evidence="2" id="KW-0812">Transmembrane</keyword>
<reference evidence="3 4" key="1">
    <citation type="submission" date="2022-07" db="EMBL/GenBank/DDBJ databases">
        <title>Genome-wide signatures of adaptation to extreme environments.</title>
        <authorList>
            <person name="Cho C.H."/>
            <person name="Yoon H.S."/>
        </authorList>
    </citation>
    <scope>NUCLEOTIDE SEQUENCE [LARGE SCALE GENOMIC DNA]</scope>
    <source>
        <strain evidence="3 4">DBV 063 E5</strain>
    </source>
</reference>
<protein>
    <recommendedName>
        <fullName evidence="5">Transmembrane protein</fullName>
    </recommendedName>
</protein>
<dbReference type="Proteomes" id="UP001301350">
    <property type="component" value="Unassembled WGS sequence"/>
</dbReference>
<keyword evidence="2" id="KW-0472">Membrane</keyword>
<dbReference type="EMBL" id="JANCYW010000006">
    <property type="protein sequence ID" value="KAK4535836.1"/>
    <property type="molecule type" value="Genomic_DNA"/>
</dbReference>
<feature type="region of interest" description="Disordered" evidence="1">
    <location>
        <begin position="25"/>
        <end position="71"/>
    </location>
</feature>
<name>A0AAV9IUL9_CYACA</name>